<dbReference type="AlphaFoldDB" id="A0A250IKW6"/>
<dbReference type="Gene3D" id="6.10.140.1340">
    <property type="match status" value="1"/>
</dbReference>
<dbReference type="Gene3D" id="3.20.20.450">
    <property type="entry name" value="EAL domain"/>
    <property type="match status" value="1"/>
</dbReference>
<evidence type="ECO:0000259" key="1">
    <source>
        <dbReference type="PROSITE" id="PS50883"/>
    </source>
</evidence>
<keyword evidence="4" id="KW-1185">Reference proteome</keyword>
<sequence>MFRRPFHIEPVLRALAGGLTVAAVVPLYAGLEEGREVWRAVPLGCGLLLMLSAFTGVRPLERLLRRLGLRGERELQEQRIRHLTHHDGLTGLPNRARLESWVEQALARARLQRYRVALVFIDLDHFKQINDLHAHRVGDALLREVSQRLRDCLREGDWLARWGGDEFVVILPEVRRDDAPREVGERLRQAVRSLRSPEWPEVRLTASIGVTLQSDESVSAGTLFVQAEQALFFAKAQGRDNVQSHGDMHGTGRAFRDFELASRLDRAIRQKLLGVHYQPVVDARTGAVVGVEALARWRDEKYGQVGPDRFIPLAEQLGLIRELGDLMLEQSLAWFSQLVRGGADLKLSINVSNRQQATADFAGSLLERVRRHGLRPGQVKLEITESIAMEGVASASGLLRTLSEQGFALSIDDFGTGFSSLSQLHVLPVDELKIDRSFVRRLRTREGRAIVKAIVDMAHQLDLVLVAEGVEDAETAEALRELGVEMLQGYYFSRPLAPEECARFLLPERACASGM</sequence>
<dbReference type="InterPro" id="IPR029787">
    <property type="entry name" value="Nucleotide_cyclase"/>
</dbReference>
<dbReference type="CDD" id="cd01949">
    <property type="entry name" value="GGDEF"/>
    <property type="match status" value="1"/>
</dbReference>
<dbReference type="PANTHER" id="PTHR33121">
    <property type="entry name" value="CYCLIC DI-GMP PHOSPHODIESTERASE PDEF"/>
    <property type="match status" value="1"/>
</dbReference>
<dbReference type="Pfam" id="PF00563">
    <property type="entry name" value="EAL"/>
    <property type="match status" value="1"/>
</dbReference>
<accession>A0A250IKW6</accession>
<dbReference type="PANTHER" id="PTHR33121:SF70">
    <property type="entry name" value="SIGNALING PROTEIN YKOW"/>
    <property type="match status" value="1"/>
</dbReference>
<evidence type="ECO:0008006" key="5">
    <source>
        <dbReference type="Google" id="ProtNLM"/>
    </source>
</evidence>
<dbReference type="GO" id="GO:0071111">
    <property type="term" value="F:cyclic-guanylate-specific phosphodiesterase activity"/>
    <property type="evidence" value="ECO:0007669"/>
    <property type="project" value="InterPro"/>
</dbReference>
<dbReference type="SUPFAM" id="SSF141868">
    <property type="entry name" value="EAL domain-like"/>
    <property type="match status" value="1"/>
</dbReference>
<evidence type="ECO:0000313" key="3">
    <source>
        <dbReference type="EMBL" id="ATB31576.1"/>
    </source>
</evidence>
<dbReference type="InterPro" id="IPR001633">
    <property type="entry name" value="EAL_dom"/>
</dbReference>
<dbReference type="Pfam" id="PF00990">
    <property type="entry name" value="GGDEF"/>
    <property type="match status" value="1"/>
</dbReference>
<gene>
    <name evidence="3" type="ORF">MEBOL_005039</name>
</gene>
<dbReference type="RefSeq" id="WP_170115593.1">
    <property type="nucleotide sequence ID" value="NZ_CP022163.1"/>
</dbReference>
<dbReference type="PROSITE" id="PS50883">
    <property type="entry name" value="EAL"/>
    <property type="match status" value="1"/>
</dbReference>
<dbReference type="SUPFAM" id="SSF55073">
    <property type="entry name" value="Nucleotide cyclase"/>
    <property type="match status" value="1"/>
</dbReference>
<dbReference type="FunFam" id="3.30.70.270:FF:000001">
    <property type="entry name" value="Diguanylate cyclase domain protein"/>
    <property type="match status" value="1"/>
</dbReference>
<dbReference type="InterPro" id="IPR035919">
    <property type="entry name" value="EAL_sf"/>
</dbReference>
<dbReference type="InterPro" id="IPR043128">
    <property type="entry name" value="Rev_trsase/Diguanyl_cyclase"/>
</dbReference>
<evidence type="ECO:0000259" key="2">
    <source>
        <dbReference type="PROSITE" id="PS50887"/>
    </source>
</evidence>
<dbReference type="PROSITE" id="PS50887">
    <property type="entry name" value="GGDEF"/>
    <property type="match status" value="1"/>
</dbReference>
<dbReference type="Proteomes" id="UP000217289">
    <property type="component" value="Chromosome"/>
</dbReference>
<protein>
    <recommendedName>
        <fullName evidence="5">Diguanylate cyclase</fullName>
    </recommendedName>
</protein>
<feature type="domain" description="EAL" evidence="1">
    <location>
        <begin position="257"/>
        <end position="509"/>
    </location>
</feature>
<dbReference type="CDD" id="cd01948">
    <property type="entry name" value="EAL"/>
    <property type="match status" value="1"/>
</dbReference>
<dbReference type="SMART" id="SM00052">
    <property type="entry name" value="EAL"/>
    <property type="match status" value="1"/>
</dbReference>
<dbReference type="Gene3D" id="3.30.70.270">
    <property type="match status" value="1"/>
</dbReference>
<dbReference type="KEGG" id="mbd:MEBOL_005039"/>
<organism evidence="3 4">
    <name type="scientific">Melittangium boletus DSM 14713</name>
    <dbReference type="NCBI Taxonomy" id="1294270"/>
    <lineage>
        <taxon>Bacteria</taxon>
        <taxon>Pseudomonadati</taxon>
        <taxon>Myxococcota</taxon>
        <taxon>Myxococcia</taxon>
        <taxon>Myxococcales</taxon>
        <taxon>Cystobacterineae</taxon>
        <taxon>Archangiaceae</taxon>
        <taxon>Melittangium</taxon>
    </lineage>
</organism>
<dbReference type="NCBIfam" id="TIGR00254">
    <property type="entry name" value="GGDEF"/>
    <property type="match status" value="1"/>
</dbReference>
<reference evidence="3 4" key="1">
    <citation type="submission" date="2017-06" db="EMBL/GenBank/DDBJ databases">
        <authorList>
            <person name="Kim H.J."/>
            <person name="Triplett B.A."/>
        </authorList>
    </citation>
    <scope>NUCLEOTIDE SEQUENCE [LARGE SCALE GENOMIC DNA]</scope>
    <source>
        <strain evidence="3 4">DSM 14713</strain>
    </source>
</reference>
<dbReference type="InterPro" id="IPR000160">
    <property type="entry name" value="GGDEF_dom"/>
</dbReference>
<dbReference type="SMART" id="SM00267">
    <property type="entry name" value="GGDEF"/>
    <property type="match status" value="1"/>
</dbReference>
<dbReference type="InterPro" id="IPR050706">
    <property type="entry name" value="Cyclic-di-GMP_PDE-like"/>
</dbReference>
<feature type="domain" description="GGDEF" evidence="2">
    <location>
        <begin position="114"/>
        <end position="247"/>
    </location>
</feature>
<evidence type="ECO:0000313" key="4">
    <source>
        <dbReference type="Proteomes" id="UP000217289"/>
    </source>
</evidence>
<dbReference type="EMBL" id="CP022163">
    <property type="protein sequence ID" value="ATB31576.1"/>
    <property type="molecule type" value="Genomic_DNA"/>
</dbReference>
<proteinExistence type="predicted"/>
<name>A0A250IKW6_9BACT</name>